<dbReference type="GO" id="GO:0016301">
    <property type="term" value="F:kinase activity"/>
    <property type="evidence" value="ECO:0007669"/>
    <property type="project" value="UniProtKB-KW"/>
</dbReference>
<sequence length="112" mass="12561">MNILAFGEIMMRLSVPDYKFLTQTNELNYIITGTGLNILSGLKNFGYNTYMLTKLPNNNVGKASSANIRKLGVKDDFITYGGNHIGVYFLENGYGERPSEVTYLNRLNSSFC</sequence>
<dbReference type="InterPro" id="IPR011611">
    <property type="entry name" value="PfkB_dom"/>
</dbReference>
<protein>
    <submittedName>
        <fullName evidence="2">Carbohydrate kinase</fullName>
    </submittedName>
</protein>
<reference evidence="2" key="1">
    <citation type="submission" date="2018-06" db="EMBL/GenBank/DDBJ databases">
        <authorList>
            <consortium name="Pathogen Informatics"/>
            <person name="Doyle S."/>
        </authorList>
    </citation>
    <scope>NUCLEOTIDE SEQUENCE</scope>
    <source>
        <strain evidence="2">NCTC13307</strain>
    </source>
</reference>
<name>A0A381KLS8_CLODI</name>
<evidence type="ECO:0000259" key="1">
    <source>
        <dbReference type="Pfam" id="PF00294"/>
    </source>
</evidence>
<evidence type="ECO:0000313" key="2">
    <source>
        <dbReference type="EMBL" id="SUY83493.1"/>
    </source>
</evidence>
<accession>A0A381KLS8</accession>
<feature type="domain" description="Carbohydrate kinase PfkB" evidence="1">
    <location>
        <begin position="3"/>
        <end position="97"/>
    </location>
</feature>
<gene>
    <name evidence="2" type="ORF">NCTC13307_04616</name>
</gene>
<dbReference type="Pfam" id="PF00294">
    <property type="entry name" value="PfkB"/>
    <property type="match status" value="1"/>
</dbReference>
<dbReference type="Gene3D" id="3.40.1190.20">
    <property type="match status" value="1"/>
</dbReference>
<dbReference type="EMBL" id="UFWD01000002">
    <property type="protein sequence ID" value="SUY83493.1"/>
    <property type="molecule type" value="Genomic_DNA"/>
</dbReference>
<keyword evidence="2" id="KW-0808">Transferase</keyword>
<proteinExistence type="predicted"/>
<dbReference type="AlphaFoldDB" id="A0A381KLS8"/>
<organism evidence="2">
    <name type="scientific">Clostridioides difficile</name>
    <name type="common">Peptoclostridium difficile</name>
    <dbReference type="NCBI Taxonomy" id="1496"/>
    <lineage>
        <taxon>Bacteria</taxon>
        <taxon>Bacillati</taxon>
        <taxon>Bacillota</taxon>
        <taxon>Clostridia</taxon>
        <taxon>Peptostreptococcales</taxon>
        <taxon>Peptostreptococcaceae</taxon>
        <taxon>Clostridioides</taxon>
    </lineage>
</organism>
<dbReference type="SUPFAM" id="SSF53613">
    <property type="entry name" value="Ribokinase-like"/>
    <property type="match status" value="1"/>
</dbReference>
<keyword evidence="2" id="KW-0418">Kinase</keyword>
<dbReference type="InterPro" id="IPR029056">
    <property type="entry name" value="Ribokinase-like"/>
</dbReference>